<dbReference type="Gene3D" id="3.40.50.720">
    <property type="entry name" value="NAD(P)-binding Rossmann-like Domain"/>
    <property type="match status" value="1"/>
</dbReference>
<comment type="similarity">
    <text evidence="1">Belongs to the NAD(P)-dependent epimerase/dehydratase family.</text>
</comment>
<dbReference type="AlphaFoldDB" id="A0A516H2E7"/>
<gene>
    <name evidence="5" type="ORF">FNB15_12035</name>
</gene>
<dbReference type="PANTHER" id="PTHR43103:SF5">
    <property type="entry name" value="4-EPIMERASE, PUTATIVE (AFU_ORTHOLOGUE AFUA_7G00360)-RELATED"/>
    <property type="match status" value="1"/>
</dbReference>
<dbReference type="PANTHER" id="PTHR43103">
    <property type="entry name" value="NUCLEOSIDE-DIPHOSPHATE-SUGAR EPIMERASE"/>
    <property type="match status" value="1"/>
</dbReference>
<dbReference type="OrthoDB" id="8770295at2"/>
<accession>A0A516H2E7</accession>
<dbReference type="GO" id="GO:0016491">
    <property type="term" value="F:oxidoreductase activity"/>
    <property type="evidence" value="ECO:0007669"/>
    <property type="project" value="UniProtKB-KW"/>
</dbReference>
<feature type="domain" description="NAD-dependent epimerase/dehydratase" evidence="4">
    <location>
        <begin position="4"/>
        <end position="163"/>
    </location>
</feature>
<evidence type="ECO:0000313" key="6">
    <source>
        <dbReference type="Proteomes" id="UP000317496"/>
    </source>
</evidence>
<evidence type="ECO:0000313" key="5">
    <source>
        <dbReference type="EMBL" id="QDO97952.1"/>
    </source>
</evidence>
<sequence length="272" mass="29879">MKRVLLTGASGGVGTRLRQLLKPIYPDLILSDLKAPADLRSDETFIPADLADAAAIEKACEGIDGIVHLGGFSVEGPWETILNANIIGCYNLFEAARKKGVKRVVFASSNHVMGFHPRSTKIGIEAVPMPDTRYGLSKLFGEGLGSLYAHKHDIGVLSIRIGNFGDKPLDERRLAIWLRPDDLVQLIRLGLEKPDLVYEVVYGMSDNKRAWWDNSHALSLGYKPGGKSEDFAAEALEAQKKLPKDPVGDYFQGGTPFCSAEFNNDLEKLKKQ</sequence>
<evidence type="ECO:0000256" key="1">
    <source>
        <dbReference type="ARBA" id="ARBA00007637"/>
    </source>
</evidence>
<evidence type="ECO:0000256" key="3">
    <source>
        <dbReference type="ARBA" id="ARBA00023027"/>
    </source>
</evidence>
<keyword evidence="6" id="KW-1185">Reference proteome</keyword>
<evidence type="ECO:0000256" key="2">
    <source>
        <dbReference type="ARBA" id="ARBA00023002"/>
    </source>
</evidence>
<dbReference type="InterPro" id="IPR001509">
    <property type="entry name" value="Epimerase_deHydtase"/>
</dbReference>
<name>A0A516H2E7_9PROT</name>
<dbReference type="EMBL" id="CP041636">
    <property type="protein sequence ID" value="QDO97952.1"/>
    <property type="molecule type" value="Genomic_DNA"/>
</dbReference>
<dbReference type="Pfam" id="PF01370">
    <property type="entry name" value="Epimerase"/>
    <property type="match status" value="1"/>
</dbReference>
<reference evidence="5 6" key="1">
    <citation type="submission" date="2019-07" db="EMBL/GenBank/DDBJ databases">
        <title>Genome sequencing for Ferrovibrio sp. K5.</title>
        <authorList>
            <person name="Park S.-J."/>
        </authorList>
    </citation>
    <scope>NUCLEOTIDE SEQUENCE [LARGE SCALE GENOMIC DNA]</scope>
    <source>
        <strain evidence="5 6">K5</strain>
    </source>
</reference>
<proteinExistence type="inferred from homology"/>
<dbReference type="SUPFAM" id="SSF51735">
    <property type="entry name" value="NAD(P)-binding Rossmann-fold domains"/>
    <property type="match status" value="1"/>
</dbReference>
<keyword evidence="3" id="KW-0520">NAD</keyword>
<dbReference type="InterPro" id="IPR036291">
    <property type="entry name" value="NAD(P)-bd_dom_sf"/>
</dbReference>
<keyword evidence="2" id="KW-0560">Oxidoreductase</keyword>
<dbReference type="KEGG" id="fer:FNB15_12035"/>
<dbReference type="RefSeq" id="WP_144068933.1">
    <property type="nucleotide sequence ID" value="NZ_CP041636.1"/>
</dbReference>
<organism evidence="5 6">
    <name type="scientific">Ferrovibrio terrae</name>
    <dbReference type="NCBI Taxonomy" id="2594003"/>
    <lineage>
        <taxon>Bacteria</taxon>
        <taxon>Pseudomonadati</taxon>
        <taxon>Pseudomonadota</taxon>
        <taxon>Alphaproteobacteria</taxon>
        <taxon>Rhodospirillales</taxon>
        <taxon>Rhodospirillaceae</taxon>
        <taxon>Ferrovibrio</taxon>
    </lineage>
</organism>
<evidence type="ECO:0000259" key="4">
    <source>
        <dbReference type="Pfam" id="PF01370"/>
    </source>
</evidence>
<protein>
    <submittedName>
        <fullName evidence="5">NAD(P)-dependent oxidoreductase</fullName>
    </submittedName>
</protein>
<dbReference type="Proteomes" id="UP000317496">
    <property type="component" value="Chromosome"/>
</dbReference>